<dbReference type="GO" id="GO:0009279">
    <property type="term" value="C:cell outer membrane"/>
    <property type="evidence" value="ECO:0007669"/>
    <property type="project" value="UniProtKB-SubCell"/>
</dbReference>
<protein>
    <submittedName>
        <fullName evidence="12">TonB-dependent receptor</fullName>
    </submittedName>
</protein>
<dbReference type="InterPro" id="IPR000531">
    <property type="entry name" value="Beta-barrel_TonB"/>
</dbReference>
<dbReference type="InterPro" id="IPR036942">
    <property type="entry name" value="Beta-barrel_TonB_sf"/>
</dbReference>
<dbReference type="AlphaFoldDB" id="A0A328B1T7"/>
<evidence type="ECO:0000256" key="9">
    <source>
        <dbReference type="RuleBase" id="RU003357"/>
    </source>
</evidence>
<keyword evidence="5 9" id="KW-0798">TonB box</keyword>
<dbReference type="Gene3D" id="2.40.170.20">
    <property type="entry name" value="TonB-dependent receptor, beta-barrel domain"/>
    <property type="match status" value="1"/>
</dbReference>
<dbReference type="GO" id="GO:0044718">
    <property type="term" value="P:siderophore transmembrane transport"/>
    <property type="evidence" value="ECO:0007669"/>
    <property type="project" value="TreeGrafter"/>
</dbReference>
<evidence type="ECO:0000256" key="8">
    <source>
        <dbReference type="PROSITE-ProRule" id="PRU01360"/>
    </source>
</evidence>
<feature type="domain" description="TonB-dependent receptor plug" evidence="11">
    <location>
        <begin position="70"/>
        <end position="180"/>
    </location>
</feature>
<gene>
    <name evidence="12" type="ORF">DJ021_03695</name>
</gene>
<evidence type="ECO:0000256" key="5">
    <source>
        <dbReference type="ARBA" id="ARBA00023077"/>
    </source>
</evidence>
<evidence type="ECO:0000313" key="12">
    <source>
        <dbReference type="EMBL" id="RAK58968.1"/>
    </source>
</evidence>
<dbReference type="Gene3D" id="2.170.130.10">
    <property type="entry name" value="TonB-dependent receptor, plug domain"/>
    <property type="match status" value="1"/>
</dbReference>
<keyword evidence="4 8" id="KW-0812">Transmembrane</keyword>
<evidence type="ECO:0000256" key="1">
    <source>
        <dbReference type="ARBA" id="ARBA00004571"/>
    </source>
</evidence>
<dbReference type="PANTHER" id="PTHR30069">
    <property type="entry name" value="TONB-DEPENDENT OUTER MEMBRANE RECEPTOR"/>
    <property type="match status" value="1"/>
</dbReference>
<evidence type="ECO:0000259" key="11">
    <source>
        <dbReference type="Pfam" id="PF07715"/>
    </source>
</evidence>
<dbReference type="InterPro" id="IPR012910">
    <property type="entry name" value="Plug_dom"/>
</dbReference>
<keyword evidence="2 8" id="KW-0813">Transport</keyword>
<evidence type="ECO:0000256" key="6">
    <source>
        <dbReference type="ARBA" id="ARBA00023136"/>
    </source>
</evidence>
<dbReference type="Pfam" id="PF07715">
    <property type="entry name" value="Plug"/>
    <property type="match status" value="1"/>
</dbReference>
<dbReference type="GO" id="GO:0015344">
    <property type="term" value="F:siderophore uptake transmembrane transporter activity"/>
    <property type="evidence" value="ECO:0007669"/>
    <property type="project" value="TreeGrafter"/>
</dbReference>
<evidence type="ECO:0000313" key="13">
    <source>
        <dbReference type="Proteomes" id="UP000249842"/>
    </source>
</evidence>
<keyword evidence="12" id="KW-0675">Receptor</keyword>
<evidence type="ECO:0000256" key="4">
    <source>
        <dbReference type="ARBA" id="ARBA00022692"/>
    </source>
</evidence>
<accession>A0A328B1T7</accession>
<keyword evidence="7 8" id="KW-0998">Cell outer membrane</keyword>
<keyword evidence="3 8" id="KW-1134">Transmembrane beta strand</keyword>
<dbReference type="EMBL" id="QFYP01000001">
    <property type="protein sequence ID" value="RAK58968.1"/>
    <property type="molecule type" value="Genomic_DNA"/>
</dbReference>
<dbReference type="Proteomes" id="UP000249842">
    <property type="component" value="Unassembled WGS sequence"/>
</dbReference>
<dbReference type="PANTHER" id="PTHR30069:SF27">
    <property type="entry name" value="BLL4766 PROTEIN"/>
    <property type="match status" value="1"/>
</dbReference>
<dbReference type="OrthoDB" id="9760333at2"/>
<evidence type="ECO:0000259" key="10">
    <source>
        <dbReference type="Pfam" id="PF00593"/>
    </source>
</evidence>
<comment type="subcellular location">
    <subcellularLocation>
        <location evidence="1 8">Cell outer membrane</location>
        <topology evidence="1 8">Multi-pass membrane protein</topology>
    </subcellularLocation>
</comment>
<evidence type="ECO:0000256" key="7">
    <source>
        <dbReference type="ARBA" id="ARBA00023237"/>
    </source>
</evidence>
<dbReference type="InterPro" id="IPR037066">
    <property type="entry name" value="Plug_dom_sf"/>
</dbReference>
<proteinExistence type="inferred from homology"/>
<reference evidence="13" key="1">
    <citation type="submission" date="2018-05" db="EMBL/GenBank/DDBJ databases">
        <authorList>
            <person name="Li X."/>
        </authorList>
    </citation>
    <scope>NUCLEOTIDE SEQUENCE [LARGE SCALE GENOMIC DNA]</scope>
    <source>
        <strain evidence="13">HKS-05</strain>
    </source>
</reference>
<dbReference type="Pfam" id="PF00593">
    <property type="entry name" value="TonB_dep_Rec_b-barrel"/>
    <property type="match status" value="1"/>
</dbReference>
<sequence>MTFHRRVLACGCGSGGLRPALIVLALAAGGVARADEAPPPQSGSGALGALSLDELSEIKVTSVSKRAEPISQAPSSVYVITNDAIRRSGAISIPEALRNAPNLEVMRIDALDYSITARGFAGFEAANKLLVLIDGRSVYTPLFSGVDWDQNQVLLDDVDRIEVISGPGGTLWGANAVNGVVNITTRSAFDTQGSLAEVNLGSLDSDVRLRYGGQLGESAAGRIYFTAFRRGELRKDDGAHANDGWDGVQGGFRTDWAGDRDTLTLQGDAHDGTISDSLGLPGYVRGGNVLGRWTRRMENGSTVELQAYYDQFARNARLIHDGLKTYDIQAQHAFSWLGRHQIIWGGGYRITEDDFYTLTEPQLLTPTHRRVDIGNLFAQDEFAVRTDLTLTLGLKLETNTYTRAELMPNARLGWRVSDRQFLWAAVSRAVRNPSRIERDFSLPGIVDPGHMGSEKLIAYELGYRGRMTDAANVSVSLYYNAYDQLRTNDLSPGGVLPIYVGNSMEGDTYGIEAWADYDVRSWWRLSVGGSILGKDFRLKPGSLDIAQFEAAGVDPDYWVKLRSQMRLGDRVTLDAGLRYYDAIPTSQASGYVGAKAYLDGDLRLAWRVTDALELSLVGQNLLHDRHAEASESRRDKIQRSVLLGLRWVH</sequence>
<comment type="caution">
    <text evidence="12">The sequence shown here is derived from an EMBL/GenBank/DDBJ whole genome shotgun (WGS) entry which is preliminary data.</text>
</comment>
<feature type="domain" description="TonB-dependent receptor-like beta-barrel" evidence="10">
    <location>
        <begin position="222"/>
        <end position="621"/>
    </location>
</feature>
<keyword evidence="13" id="KW-1185">Reference proteome</keyword>
<dbReference type="InterPro" id="IPR039426">
    <property type="entry name" value="TonB-dep_rcpt-like"/>
</dbReference>
<organism evidence="12 13">
    <name type="scientific">Phenylobacterium hankyongense</name>
    <dbReference type="NCBI Taxonomy" id="1813876"/>
    <lineage>
        <taxon>Bacteria</taxon>
        <taxon>Pseudomonadati</taxon>
        <taxon>Pseudomonadota</taxon>
        <taxon>Alphaproteobacteria</taxon>
        <taxon>Caulobacterales</taxon>
        <taxon>Caulobacteraceae</taxon>
        <taxon>Phenylobacterium</taxon>
    </lineage>
</organism>
<evidence type="ECO:0000256" key="3">
    <source>
        <dbReference type="ARBA" id="ARBA00022452"/>
    </source>
</evidence>
<keyword evidence="6 8" id="KW-0472">Membrane</keyword>
<evidence type="ECO:0000256" key="2">
    <source>
        <dbReference type="ARBA" id="ARBA00022448"/>
    </source>
</evidence>
<name>A0A328B1T7_9CAUL</name>
<dbReference type="PROSITE" id="PS52016">
    <property type="entry name" value="TONB_DEPENDENT_REC_3"/>
    <property type="match status" value="1"/>
</dbReference>
<dbReference type="SUPFAM" id="SSF56935">
    <property type="entry name" value="Porins"/>
    <property type="match status" value="1"/>
</dbReference>
<comment type="similarity">
    <text evidence="8 9">Belongs to the TonB-dependent receptor family.</text>
</comment>